<protein>
    <submittedName>
        <fullName evidence="1">Uncharacterized protein</fullName>
    </submittedName>
</protein>
<dbReference type="Pfam" id="PF23945">
    <property type="entry name" value="DUF7279"/>
    <property type="match status" value="1"/>
</dbReference>
<name>A0A482JH59_9CAUD</name>
<proteinExistence type="predicted"/>
<evidence type="ECO:0000313" key="1">
    <source>
        <dbReference type="EMBL" id="QBP33091.1"/>
    </source>
</evidence>
<dbReference type="EMBL" id="MK562505">
    <property type="protein sequence ID" value="QBP33091.1"/>
    <property type="molecule type" value="Genomic_DNA"/>
</dbReference>
<gene>
    <name evidence="1" type="ORF">Silverhawkium_gp4</name>
</gene>
<dbReference type="InterPro" id="IPR055703">
    <property type="entry name" value="DUF7279"/>
</dbReference>
<keyword evidence="2" id="KW-1185">Reference proteome</keyword>
<reference evidence="1 2" key="1">
    <citation type="submission" date="2019-02" db="EMBL/GenBank/DDBJ databases">
        <title>A cornucopia of Shigella phages from the Cornhusker state.</title>
        <authorList>
            <person name="Doore S.M."/>
            <person name="Schrad J.R."/>
            <person name="Perrett H.R."/>
            <person name="Dover J.A."/>
            <person name="Schrad K.P."/>
            <person name="Dean W.F."/>
            <person name="Parent K.N."/>
        </authorList>
    </citation>
    <scope>NUCLEOTIDE SEQUENCE [LARGE SCALE GENOMIC DNA]</scope>
</reference>
<organism evidence="1 2">
    <name type="scientific">Shigella phage Silverhawkium</name>
    <dbReference type="NCBI Taxonomy" id="2530185"/>
    <lineage>
        <taxon>Viruses</taxon>
        <taxon>Duplodnaviria</taxon>
        <taxon>Heunggongvirae</taxon>
        <taxon>Uroviricota</taxon>
        <taxon>Caudoviricetes</taxon>
        <taxon>Andersonviridae</taxon>
        <taxon>Ounavirinae</taxon>
        <taxon>Mooglevirus</taxon>
        <taxon>Mooglevirus silverhawkium</taxon>
    </lineage>
</organism>
<sequence length="71" mass="8626">MEFNTDLYYVAGSNHFFGGYQESYWVLWFTEADMPDDRQAIIESHQFCVKPTRKQIRKLRKKFKKFIVEVL</sequence>
<evidence type="ECO:0000313" key="2">
    <source>
        <dbReference type="Proteomes" id="UP000295288"/>
    </source>
</evidence>
<dbReference type="Proteomes" id="UP000295288">
    <property type="component" value="Segment"/>
</dbReference>
<accession>A0A482JH59</accession>